<name>A0A9P5ZR19_PLEER</name>
<feature type="region of interest" description="Disordered" evidence="1">
    <location>
        <begin position="127"/>
        <end position="155"/>
    </location>
</feature>
<dbReference type="OrthoDB" id="1470350at2759"/>
<accession>A0A9P5ZR19</accession>
<dbReference type="AlphaFoldDB" id="A0A9P5ZR19"/>
<dbReference type="EMBL" id="MU154625">
    <property type="protein sequence ID" value="KAF9491145.1"/>
    <property type="molecule type" value="Genomic_DNA"/>
</dbReference>
<sequence length="186" mass="20659">MKSGARVPECFAKAILEATEEEKLAGSKDISILCSAFMVGLDRCQAKVIIQLSSALIPAYLKLQAQAHAELDRVVGRDGLPTIEDEQNLPESGACITHSGLGLPASKSNPSIQRQHSMMDRLKKFEEDSLKQDQADEDDNDREGSDDDEKKELSNRFRGVDLDSTLLDDLWTLLTPSQQWKFLRAL</sequence>
<organism evidence="2 3">
    <name type="scientific">Pleurotus eryngii</name>
    <name type="common">Boletus of the steppes</name>
    <dbReference type="NCBI Taxonomy" id="5323"/>
    <lineage>
        <taxon>Eukaryota</taxon>
        <taxon>Fungi</taxon>
        <taxon>Dikarya</taxon>
        <taxon>Basidiomycota</taxon>
        <taxon>Agaricomycotina</taxon>
        <taxon>Agaricomycetes</taxon>
        <taxon>Agaricomycetidae</taxon>
        <taxon>Agaricales</taxon>
        <taxon>Pleurotineae</taxon>
        <taxon>Pleurotaceae</taxon>
        <taxon>Pleurotus</taxon>
    </lineage>
</organism>
<keyword evidence="3" id="KW-1185">Reference proteome</keyword>
<dbReference type="Proteomes" id="UP000807025">
    <property type="component" value="Unassembled WGS sequence"/>
</dbReference>
<evidence type="ECO:0000313" key="2">
    <source>
        <dbReference type="EMBL" id="KAF9491145.1"/>
    </source>
</evidence>
<evidence type="ECO:0000256" key="1">
    <source>
        <dbReference type="SAM" id="MobiDB-lite"/>
    </source>
</evidence>
<feature type="compositionally biased region" description="Acidic residues" evidence="1">
    <location>
        <begin position="135"/>
        <end position="147"/>
    </location>
</feature>
<proteinExistence type="predicted"/>
<evidence type="ECO:0000313" key="3">
    <source>
        <dbReference type="Proteomes" id="UP000807025"/>
    </source>
</evidence>
<protein>
    <submittedName>
        <fullName evidence="2">Uncharacterized protein</fullName>
    </submittedName>
</protein>
<comment type="caution">
    <text evidence="2">The sequence shown here is derived from an EMBL/GenBank/DDBJ whole genome shotgun (WGS) entry which is preliminary data.</text>
</comment>
<gene>
    <name evidence="2" type="ORF">BDN71DRAFT_1510611</name>
</gene>
<reference evidence="2" key="1">
    <citation type="submission" date="2020-11" db="EMBL/GenBank/DDBJ databases">
        <authorList>
            <consortium name="DOE Joint Genome Institute"/>
            <person name="Ahrendt S."/>
            <person name="Riley R."/>
            <person name="Andreopoulos W."/>
            <person name="Labutti K."/>
            <person name="Pangilinan J."/>
            <person name="Ruiz-Duenas F.J."/>
            <person name="Barrasa J.M."/>
            <person name="Sanchez-Garcia M."/>
            <person name="Camarero S."/>
            <person name="Miyauchi S."/>
            <person name="Serrano A."/>
            <person name="Linde D."/>
            <person name="Babiker R."/>
            <person name="Drula E."/>
            <person name="Ayuso-Fernandez I."/>
            <person name="Pacheco R."/>
            <person name="Padilla G."/>
            <person name="Ferreira P."/>
            <person name="Barriuso J."/>
            <person name="Kellner H."/>
            <person name="Castanera R."/>
            <person name="Alfaro M."/>
            <person name="Ramirez L."/>
            <person name="Pisabarro A.G."/>
            <person name="Kuo A."/>
            <person name="Tritt A."/>
            <person name="Lipzen A."/>
            <person name="He G."/>
            <person name="Yan M."/>
            <person name="Ng V."/>
            <person name="Cullen D."/>
            <person name="Martin F."/>
            <person name="Rosso M.-N."/>
            <person name="Henrissat B."/>
            <person name="Hibbett D."/>
            <person name="Martinez A.T."/>
            <person name="Grigoriev I.V."/>
        </authorList>
    </citation>
    <scope>NUCLEOTIDE SEQUENCE</scope>
    <source>
        <strain evidence="2">ATCC 90797</strain>
    </source>
</reference>